<evidence type="ECO:0000256" key="1">
    <source>
        <dbReference type="SAM" id="MobiDB-lite"/>
    </source>
</evidence>
<feature type="compositionally biased region" description="Polar residues" evidence="1">
    <location>
        <begin position="46"/>
        <end position="57"/>
    </location>
</feature>
<dbReference type="Gene3D" id="2.60.40.10">
    <property type="entry name" value="Immunoglobulins"/>
    <property type="match status" value="1"/>
</dbReference>
<dbReference type="Proteomes" id="UP000593737">
    <property type="component" value="Chromosome"/>
</dbReference>
<feature type="transmembrane region" description="Helical" evidence="2">
    <location>
        <begin position="20"/>
        <end position="39"/>
    </location>
</feature>
<dbReference type="SMART" id="SM00060">
    <property type="entry name" value="FN3"/>
    <property type="match status" value="1"/>
</dbReference>
<keyword evidence="2" id="KW-0472">Membrane</keyword>
<organism evidence="4 5">
    <name type="scientific">Candidatus Nitrospira kreftii</name>
    <dbReference type="NCBI Taxonomy" id="2652173"/>
    <lineage>
        <taxon>Bacteria</taxon>
        <taxon>Pseudomonadati</taxon>
        <taxon>Nitrospirota</taxon>
        <taxon>Nitrospiria</taxon>
        <taxon>Nitrospirales</taxon>
        <taxon>Nitrospiraceae</taxon>
        <taxon>Nitrospira</taxon>
    </lineage>
</organism>
<proteinExistence type="predicted"/>
<feature type="region of interest" description="Disordered" evidence="1">
    <location>
        <begin position="46"/>
        <end position="109"/>
    </location>
</feature>
<dbReference type="SUPFAM" id="SSF49265">
    <property type="entry name" value="Fibronectin type III"/>
    <property type="match status" value="1"/>
</dbReference>
<dbReference type="InterPro" id="IPR003961">
    <property type="entry name" value="FN3_dom"/>
</dbReference>
<dbReference type="InterPro" id="IPR036116">
    <property type="entry name" value="FN3_sf"/>
</dbReference>
<name>A0A7S8FD91_9BACT</name>
<dbReference type="InterPro" id="IPR013783">
    <property type="entry name" value="Ig-like_fold"/>
</dbReference>
<dbReference type="CDD" id="cd00063">
    <property type="entry name" value="FN3"/>
    <property type="match status" value="1"/>
</dbReference>
<protein>
    <recommendedName>
        <fullName evidence="3">Fibronectin type-III domain-containing protein</fullName>
    </recommendedName>
</protein>
<dbReference type="PROSITE" id="PS50853">
    <property type="entry name" value="FN3"/>
    <property type="match status" value="1"/>
</dbReference>
<accession>A0A7S8FD91</accession>
<dbReference type="KEGG" id="nkf:Nkreftii_001428"/>
<feature type="domain" description="Fibronectin type-III" evidence="3">
    <location>
        <begin position="99"/>
        <end position="198"/>
    </location>
</feature>
<dbReference type="Pfam" id="PF00041">
    <property type="entry name" value="fn3"/>
    <property type="match status" value="1"/>
</dbReference>
<evidence type="ECO:0000259" key="3">
    <source>
        <dbReference type="PROSITE" id="PS50853"/>
    </source>
</evidence>
<gene>
    <name evidence="4" type="ORF">Nkreftii_001428</name>
</gene>
<evidence type="ECO:0000313" key="4">
    <source>
        <dbReference type="EMBL" id="QPD03654.1"/>
    </source>
</evidence>
<sequence>MLRSWTLTQYGVSGRIMRTVYLLFSVAIVLPLVGCGASGDGGPAISSLSAPTDATEGTTSDVDTDSQDTESVGQEDSISQLPPDETAGLTSDAADALTPPSEEDPMITMTPTETGVTARLTWDHSPDTDVAGYYVYYGKQPSGEPGSCSPYEESHSVEAPPATITGLEPNTPYFFAISAYNEAESPCSIEIMMVTPPVKS</sequence>
<reference evidence="4 5" key="1">
    <citation type="journal article" date="2020" name="ISME J.">
        <title>Enrichment and physiological characterization of a novel comammox Nitrospira indicates ammonium inhibition of complete nitrification.</title>
        <authorList>
            <person name="Sakoula D."/>
            <person name="Koch H."/>
            <person name="Frank J."/>
            <person name="Jetten M.S.M."/>
            <person name="van Kessel M.A.H.J."/>
            <person name="Lucker S."/>
        </authorList>
    </citation>
    <scope>NUCLEOTIDE SEQUENCE [LARGE SCALE GENOMIC DNA]</scope>
    <source>
        <strain evidence="4">Comreactor17</strain>
    </source>
</reference>
<keyword evidence="2" id="KW-1133">Transmembrane helix</keyword>
<dbReference type="AlphaFoldDB" id="A0A7S8FD91"/>
<evidence type="ECO:0000256" key="2">
    <source>
        <dbReference type="SAM" id="Phobius"/>
    </source>
</evidence>
<dbReference type="EMBL" id="CP047423">
    <property type="protein sequence ID" value="QPD03654.1"/>
    <property type="molecule type" value="Genomic_DNA"/>
</dbReference>
<evidence type="ECO:0000313" key="5">
    <source>
        <dbReference type="Proteomes" id="UP000593737"/>
    </source>
</evidence>
<keyword evidence="2" id="KW-0812">Transmembrane</keyword>